<feature type="domain" description="SnoaL-like" evidence="1">
    <location>
        <begin position="6"/>
        <end position="126"/>
    </location>
</feature>
<proteinExistence type="predicted"/>
<dbReference type="AlphaFoldDB" id="A0AAE3YLS7"/>
<dbReference type="InterPro" id="IPR037401">
    <property type="entry name" value="SnoaL-like"/>
</dbReference>
<evidence type="ECO:0000313" key="2">
    <source>
        <dbReference type="EMBL" id="MDR7275332.1"/>
    </source>
</evidence>
<dbReference type="EMBL" id="JAVDYB010000001">
    <property type="protein sequence ID" value="MDR7275332.1"/>
    <property type="molecule type" value="Genomic_DNA"/>
</dbReference>
<dbReference type="InterPro" id="IPR032710">
    <property type="entry name" value="NTF2-like_dom_sf"/>
</dbReference>
<dbReference type="CDD" id="cd00531">
    <property type="entry name" value="NTF2_like"/>
    <property type="match status" value="1"/>
</dbReference>
<accession>A0AAE3YLS7</accession>
<dbReference type="Gene3D" id="3.10.450.50">
    <property type="match status" value="1"/>
</dbReference>
<dbReference type="NCBIfam" id="TIGR02246">
    <property type="entry name" value="SgcJ/EcaC family oxidoreductase"/>
    <property type="match status" value="1"/>
</dbReference>
<gene>
    <name evidence="2" type="ORF">J2S41_002110</name>
</gene>
<keyword evidence="3" id="KW-1185">Reference proteome</keyword>
<dbReference type="InterPro" id="IPR011944">
    <property type="entry name" value="Steroid_delta5-4_isomerase"/>
</dbReference>
<organism evidence="2 3">
    <name type="scientific">Catenuloplanes atrovinosus</name>
    <dbReference type="NCBI Taxonomy" id="137266"/>
    <lineage>
        <taxon>Bacteria</taxon>
        <taxon>Bacillati</taxon>
        <taxon>Actinomycetota</taxon>
        <taxon>Actinomycetes</taxon>
        <taxon>Micromonosporales</taxon>
        <taxon>Micromonosporaceae</taxon>
        <taxon>Catenuloplanes</taxon>
    </lineage>
</organism>
<comment type="caution">
    <text evidence="2">The sequence shown here is derived from an EMBL/GenBank/DDBJ whole genome shotgun (WGS) entry which is preliminary data.</text>
</comment>
<dbReference type="SUPFAM" id="SSF54427">
    <property type="entry name" value="NTF2-like"/>
    <property type="match status" value="1"/>
</dbReference>
<protein>
    <submittedName>
        <fullName evidence="2">Uncharacterized protein (TIGR02246 family)</fullName>
    </submittedName>
</protein>
<dbReference type="RefSeq" id="WP_310366167.1">
    <property type="nucleotide sequence ID" value="NZ_JAVDYB010000001.1"/>
</dbReference>
<name>A0AAE3YLS7_9ACTN</name>
<sequence length="131" mass="14044">MAGDVEHEVRRALGRYAFALDGHDPDGLAAVLTEDATWTFTVAGRPGPGPVTGRAAILEFVREAAAGQAERRRHHLTNVVVDDGDGTTAVARAYLLLTTPSGVAATGSYTITLRRDDDRWRIATLRCDLDG</sequence>
<dbReference type="Pfam" id="PF13577">
    <property type="entry name" value="SnoaL_4"/>
    <property type="match status" value="1"/>
</dbReference>
<evidence type="ECO:0000313" key="3">
    <source>
        <dbReference type="Proteomes" id="UP001183643"/>
    </source>
</evidence>
<dbReference type="Proteomes" id="UP001183643">
    <property type="component" value="Unassembled WGS sequence"/>
</dbReference>
<reference evidence="2" key="1">
    <citation type="submission" date="2023-07" db="EMBL/GenBank/DDBJ databases">
        <title>Sequencing the genomes of 1000 actinobacteria strains.</title>
        <authorList>
            <person name="Klenk H.-P."/>
        </authorList>
    </citation>
    <scope>NUCLEOTIDE SEQUENCE</scope>
    <source>
        <strain evidence="2">DSM 44707</strain>
    </source>
</reference>
<evidence type="ECO:0000259" key="1">
    <source>
        <dbReference type="Pfam" id="PF13577"/>
    </source>
</evidence>